<evidence type="ECO:0000313" key="2">
    <source>
        <dbReference type="EMBL" id="KNF05560.1"/>
    </source>
</evidence>
<gene>
    <name evidence="2" type="ORF">PSTG_01370</name>
</gene>
<dbReference type="EMBL" id="AJIL01000007">
    <property type="protein sequence ID" value="KNF05560.1"/>
    <property type="molecule type" value="Genomic_DNA"/>
</dbReference>
<proteinExistence type="predicted"/>
<keyword evidence="3" id="KW-1185">Reference proteome</keyword>
<evidence type="ECO:0000313" key="3">
    <source>
        <dbReference type="Proteomes" id="UP000054564"/>
    </source>
</evidence>
<dbReference type="Proteomes" id="UP000054564">
    <property type="component" value="Unassembled WGS sequence"/>
</dbReference>
<feature type="compositionally biased region" description="Polar residues" evidence="1">
    <location>
        <begin position="39"/>
        <end position="50"/>
    </location>
</feature>
<dbReference type="OrthoDB" id="10564499at2759"/>
<sequence>MAATGCKQYRTCPRDLFLYRWIVVRAAWDARRDLESKKTTANKPHQPNSREINRLLKNLAKDRPNPAPPQSSLNEDEDDENAENPGSNCGGENNDGLDRSADDNGGDDHNVDDNDDHVGEDNVDDDDGEGKRFVPVPEDVMDDIVGMDLDELREYEALHAENKRLPAYLKADVL</sequence>
<comment type="caution">
    <text evidence="2">The sequence shown here is derived from an EMBL/GenBank/DDBJ whole genome shotgun (WGS) entry which is preliminary data.</text>
</comment>
<feature type="compositionally biased region" description="Basic and acidic residues" evidence="1">
    <location>
        <begin position="96"/>
        <end position="120"/>
    </location>
</feature>
<protein>
    <submittedName>
        <fullName evidence="2">Uncharacterized protein</fullName>
    </submittedName>
</protein>
<feature type="compositionally biased region" description="Basic and acidic residues" evidence="1">
    <location>
        <begin position="51"/>
        <end position="64"/>
    </location>
</feature>
<evidence type="ECO:0000256" key="1">
    <source>
        <dbReference type="SAM" id="MobiDB-lite"/>
    </source>
</evidence>
<dbReference type="AlphaFoldDB" id="A0A0L0W2S5"/>
<reference evidence="3" key="1">
    <citation type="submission" date="2014-03" db="EMBL/GenBank/DDBJ databases">
        <title>The Genome Sequence of Puccinia striiformis f. sp. tritici PST-78.</title>
        <authorList>
            <consortium name="The Broad Institute Genome Sequencing Platform"/>
            <person name="Cuomo C."/>
            <person name="Hulbert S."/>
            <person name="Chen X."/>
            <person name="Walker B."/>
            <person name="Young S.K."/>
            <person name="Zeng Q."/>
            <person name="Gargeya S."/>
            <person name="Fitzgerald M."/>
            <person name="Haas B."/>
            <person name="Abouelleil A."/>
            <person name="Alvarado L."/>
            <person name="Arachchi H.M."/>
            <person name="Berlin A.M."/>
            <person name="Chapman S.B."/>
            <person name="Goldberg J."/>
            <person name="Griggs A."/>
            <person name="Gujja S."/>
            <person name="Hansen M."/>
            <person name="Howarth C."/>
            <person name="Imamovic A."/>
            <person name="Larimer J."/>
            <person name="McCowan C."/>
            <person name="Montmayeur A."/>
            <person name="Murphy C."/>
            <person name="Neiman D."/>
            <person name="Pearson M."/>
            <person name="Priest M."/>
            <person name="Roberts A."/>
            <person name="Saif S."/>
            <person name="Shea T."/>
            <person name="Sisk P."/>
            <person name="Sykes S."/>
            <person name="Wortman J."/>
            <person name="Nusbaum C."/>
            <person name="Birren B."/>
        </authorList>
    </citation>
    <scope>NUCLEOTIDE SEQUENCE [LARGE SCALE GENOMIC DNA]</scope>
    <source>
        <strain evidence="3">race PST-78</strain>
    </source>
</reference>
<organism evidence="2 3">
    <name type="scientific">Puccinia striiformis f. sp. tritici PST-78</name>
    <dbReference type="NCBI Taxonomy" id="1165861"/>
    <lineage>
        <taxon>Eukaryota</taxon>
        <taxon>Fungi</taxon>
        <taxon>Dikarya</taxon>
        <taxon>Basidiomycota</taxon>
        <taxon>Pucciniomycotina</taxon>
        <taxon>Pucciniomycetes</taxon>
        <taxon>Pucciniales</taxon>
        <taxon>Pucciniaceae</taxon>
        <taxon>Puccinia</taxon>
    </lineage>
</organism>
<name>A0A0L0W2S5_9BASI</name>
<feature type="region of interest" description="Disordered" evidence="1">
    <location>
        <begin position="36"/>
        <end position="136"/>
    </location>
</feature>
<accession>A0A0L0W2S5</accession>